<dbReference type="PANTHER" id="PTHR37557">
    <property type="entry name" value="115 KDA PROTEIN IN TYPE-1 RETROTRANSPOSABLE ELEMENT R1DM-LIKE PROTEIN-RELATED-RELATED"/>
    <property type="match status" value="1"/>
</dbReference>
<dbReference type="Proteomes" id="UP001159363">
    <property type="component" value="Chromosome 15"/>
</dbReference>
<protein>
    <recommendedName>
        <fullName evidence="1">Reverse transcriptase domain-containing protein</fullName>
    </recommendedName>
</protein>
<keyword evidence="3" id="KW-1185">Reference proteome</keyword>
<organism evidence="2 3">
    <name type="scientific">Dryococelus australis</name>
    <dbReference type="NCBI Taxonomy" id="614101"/>
    <lineage>
        <taxon>Eukaryota</taxon>
        <taxon>Metazoa</taxon>
        <taxon>Ecdysozoa</taxon>
        <taxon>Arthropoda</taxon>
        <taxon>Hexapoda</taxon>
        <taxon>Insecta</taxon>
        <taxon>Pterygota</taxon>
        <taxon>Neoptera</taxon>
        <taxon>Polyneoptera</taxon>
        <taxon>Phasmatodea</taxon>
        <taxon>Verophasmatodea</taxon>
        <taxon>Anareolatae</taxon>
        <taxon>Phasmatidae</taxon>
        <taxon>Eurycanthinae</taxon>
        <taxon>Dryococelus</taxon>
    </lineage>
</organism>
<proteinExistence type="predicted"/>
<evidence type="ECO:0000259" key="1">
    <source>
        <dbReference type="PROSITE" id="PS50878"/>
    </source>
</evidence>
<comment type="caution">
    <text evidence="2">The sequence shown here is derived from an EMBL/GenBank/DDBJ whole genome shotgun (WGS) entry which is preliminary data.</text>
</comment>
<sequence length="281" mass="31167">MSVYGRGRTAIQLPGEVVDVVMVRGVQQGDPLSPTLFNVVTDQVMKDLNCTVGFDLGSRPTCRAFVDDVVLLVSSKDGLQQNVDIACKRLALFGLEISADESCTLGIAPVAHQVLDDNEIYVKNLHLEGCNLSTPQFLGRISKAPLKPYQRMEVLRVHYLPSLIHQLSFCHLTKDYLRAVDLLVRDSVSGWLWLPKNCTYAFIHLAMRESGLGVCTNQHGSLWRCLYLGGVDWAEQATIDNGTMVETSTKVKAYWREKLIRSVDGVDLVGSAKCPPSTDWI</sequence>
<accession>A0ABQ9G1L2</accession>
<dbReference type="SUPFAM" id="SSF56672">
    <property type="entry name" value="DNA/RNA polymerases"/>
    <property type="match status" value="1"/>
</dbReference>
<dbReference type="PANTHER" id="PTHR37557:SF4">
    <property type="entry name" value="CCHC-TYPE DOMAIN-CONTAINING PROTEIN"/>
    <property type="match status" value="1"/>
</dbReference>
<dbReference type="InterPro" id="IPR043502">
    <property type="entry name" value="DNA/RNA_pol_sf"/>
</dbReference>
<name>A0ABQ9G1L2_9NEOP</name>
<reference evidence="2 3" key="1">
    <citation type="submission" date="2023-02" db="EMBL/GenBank/DDBJ databases">
        <title>LHISI_Scaffold_Assembly.</title>
        <authorList>
            <person name="Stuart O.P."/>
            <person name="Cleave R."/>
            <person name="Magrath M.J.L."/>
            <person name="Mikheyev A.S."/>
        </authorList>
    </citation>
    <scope>NUCLEOTIDE SEQUENCE [LARGE SCALE GENOMIC DNA]</scope>
    <source>
        <strain evidence="2">Daus_M_001</strain>
        <tissue evidence="2">Leg muscle</tissue>
    </source>
</reference>
<gene>
    <name evidence="2" type="ORF">PR048_032221</name>
</gene>
<dbReference type="PROSITE" id="PS50878">
    <property type="entry name" value="RT_POL"/>
    <property type="match status" value="1"/>
</dbReference>
<dbReference type="InterPro" id="IPR000477">
    <property type="entry name" value="RT_dom"/>
</dbReference>
<dbReference type="EMBL" id="JARBHB010000016">
    <property type="protein sequence ID" value="KAJ8866378.1"/>
    <property type="molecule type" value="Genomic_DNA"/>
</dbReference>
<feature type="domain" description="Reverse transcriptase" evidence="1">
    <location>
        <begin position="1"/>
        <end position="142"/>
    </location>
</feature>
<evidence type="ECO:0000313" key="3">
    <source>
        <dbReference type="Proteomes" id="UP001159363"/>
    </source>
</evidence>
<evidence type="ECO:0000313" key="2">
    <source>
        <dbReference type="EMBL" id="KAJ8866378.1"/>
    </source>
</evidence>
<dbReference type="Pfam" id="PF00078">
    <property type="entry name" value="RVT_1"/>
    <property type="match status" value="1"/>
</dbReference>